<accession>A0ACC1RQM7</accession>
<protein>
    <submittedName>
        <fullName evidence="1">Uncharacterized protein</fullName>
    </submittedName>
</protein>
<keyword evidence="2" id="KW-1185">Reference proteome</keyword>
<proteinExistence type="predicted"/>
<evidence type="ECO:0000313" key="2">
    <source>
        <dbReference type="Proteomes" id="UP001148629"/>
    </source>
</evidence>
<organism evidence="1 2">
    <name type="scientific">Fusarium decemcellulare</name>
    <dbReference type="NCBI Taxonomy" id="57161"/>
    <lineage>
        <taxon>Eukaryota</taxon>
        <taxon>Fungi</taxon>
        <taxon>Dikarya</taxon>
        <taxon>Ascomycota</taxon>
        <taxon>Pezizomycotina</taxon>
        <taxon>Sordariomycetes</taxon>
        <taxon>Hypocreomycetidae</taxon>
        <taxon>Hypocreales</taxon>
        <taxon>Nectriaceae</taxon>
        <taxon>Fusarium</taxon>
        <taxon>Fusarium decemcellulare species complex</taxon>
    </lineage>
</organism>
<name>A0ACC1RQM7_9HYPO</name>
<dbReference type="EMBL" id="JANRMS010002220">
    <property type="protein sequence ID" value="KAJ3523623.1"/>
    <property type="molecule type" value="Genomic_DNA"/>
</dbReference>
<dbReference type="Proteomes" id="UP001148629">
    <property type="component" value="Unassembled WGS sequence"/>
</dbReference>
<comment type="caution">
    <text evidence="1">The sequence shown here is derived from an EMBL/GenBank/DDBJ whole genome shotgun (WGS) entry which is preliminary data.</text>
</comment>
<reference evidence="1" key="1">
    <citation type="submission" date="2022-08" db="EMBL/GenBank/DDBJ databases">
        <title>Genome Sequence of Fusarium decemcellulare.</title>
        <authorList>
            <person name="Buettner E."/>
        </authorList>
    </citation>
    <scope>NUCLEOTIDE SEQUENCE</scope>
    <source>
        <strain evidence="1">Babe19</strain>
    </source>
</reference>
<sequence length="225" mass="23722">MYEKRATSSRRGEAEDKSRADADADAHTRAAPDSTGQWMGSVEFKGPTGGEPHLVSCLASSPFGLFQADYPRIPTEPIGVPLLRSLQRKYIQWLGLACAATPGSEPSGRWSGLRMGTLGDSRGATVSSEPGLEAVFSRFLTGAYKLQQTTALQGLRLSSMTSLCDRTGLTMVLKKINVIIQGLAAPPTALFSQGSENSVGTGIDDGITSELACPNCAGGLSRAIR</sequence>
<gene>
    <name evidence="1" type="ORF">NM208_g12382</name>
</gene>
<evidence type="ECO:0000313" key="1">
    <source>
        <dbReference type="EMBL" id="KAJ3523623.1"/>
    </source>
</evidence>